<organism evidence="2 3">
    <name type="scientific">Steinernema glaseri</name>
    <dbReference type="NCBI Taxonomy" id="37863"/>
    <lineage>
        <taxon>Eukaryota</taxon>
        <taxon>Metazoa</taxon>
        <taxon>Ecdysozoa</taxon>
        <taxon>Nematoda</taxon>
        <taxon>Chromadorea</taxon>
        <taxon>Rhabditida</taxon>
        <taxon>Tylenchina</taxon>
        <taxon>Panagrolaimomorpha</taxon>
        <taxon>Strongyloidoidea</taxon>
        <taxon>Steinernematidae</taxon>
        <taxon>Steinernema</taxon>
    </lineage>
</organism>
<feature type="region of interest" description="Disordered" evidence="1">
    <location>
        <begin position="75"/>
        <end position="108"/>
    </location>
</feature>
<name>A0A1I7ZRA1_9BILA</name>
<protein>
    <submittedName>
        <fullName evidence="3">HMG box domain-containing protein</fullName>
    </submittedName>
</protein>
<feature type="region of interest" description="Disordered" evidence="1">
    <location>
        <begin position="145"/>
        <end position="167"/>
    </location>
</feature>
<evidence type="ECO:0000256" key="1">
    <source>
        <dbReference type="SAM" id="MobiDB-lite"/>
    </source>
</evidence>
<sequence>MSIFEVYCKSVCLLLQSASDVCIESKSCTAVMEISSLLRVGSSLPPCNPIVFPSLARSSITVSVNHLVNSDFPPPCLHPPPREGISLGQRSSRAVPNPAPPPSPEKKTFSARHLYGSLAFHIKHKKSPTIADRAIKDYDFMRKSSRWLPRRSQERRHRLQPEDDAGT</sequence>
<feature type="compositionally biased region" description="Basic residues" evidence="1">
    <location>
        <begin position="145"/>
        <end position="158"/>
    </location>
</feature>
<dbReference type="WBParaSite" id="L893_g29136.t1">
    <property type="protein sequence ID" value="L893_g29136.t1"/>
    <property type="gene ID" value="L893_g29136"/>
</dbReference>
<dbReference type="AlphaFoldDB" id="A0A1I7ZRA1"/>
<accession>A0A1I7ZRA1</accession>
<proteinExistence type="predicted"/>
<keyword evidence="2" id="KW-1185">Reference proteome</keyword>
<reference evidence="3" key="1">
    <citation type="submission" date="2016-11" db="UniProtKB">
        <authorList>
            <consortium name="WormBaseParasite"/>
        </authorList>
    </citation>
    <scope>IDENTIFICATION</scope>
</reference>
<evidence type="ECO:0000313" key="2">
    <source>
        <dbReference type="Proteomes" id="UP000095287"/>
    </source>
</evidence>
<dbReference type="Proteomes" id="UP000095287">
    <property type="component" value="Unplaced"/>
</dbReference>
<evidence type="ECO:0000313" key="3">
    <source>
        <dbReference type="WBParaSite" id="L893_g29136.t1"/>
    </source>
</evidence>